<dbReference type="EMBL" id="UZAK01008742">
    <property type="protein sequence ID" value="VDO95357.1"/>
    <property type="molecule type" value="Genomic_DNA"/>
</dbReference>
<reference evidence="1 2" key="2">
    <citation type="submission" date="2018-11" db="EMBL/GenBank/DDBJ databases">
        <authorList>
            <consortium name="Pathogen Informatics"/>
        </authorList>
    </citation>
    <scope>NUCLEOTIDE SEQUENCE [LARGE SCALE GENOMIC DNA]</scope>
    <source>
        <strain evidence="1">Dakar</strain>
        <strain evidence="2">Dakar, Senegal</strain>
    </source>
</reference>
<evidence type="ECO:0000313" key="3">
    <source>
        <dbReference type="WBParaSite" id="SCUD_0000539101-mRNA-1"/>
    </source>
</evidence>
<proteinExistence type="predicted"/>
<keyword evidence="2" id="KW-1185">Reference proteome</keyword>
<dbReference type="Proteomes" id="UP000279833">
    <property type="component" value="Unassembled WGS sequence"/>
</dbReference>
<gene>
    <name evidence="1" type="ORF">SCUD_LOCUS5391</name>
</gene>
<organism evidence="3">
    <name type="scientific">Schistosoma curassoni</name>
    <dbReference type="NCBI Taxonomy" id="6186"/>
    <lineage>
        <taxon>Eukaryota</taxon>
        <taxon>Metazoa</taxon>
        <taxon>Spiralia</taxon>
        <taxon>Lophotrochozoa</taxon>
        <taxon>Platyhelminthes</taxon>
        <taxon>Trematoda</taxon>
        <taxon>Digenea</taxon>
        <taxon>Strigeidida</taxon>
        <taxon>Schistosomatoidea</taxon>
        <taxon>Schistosomatidae</taxon>
        <taxon>Schistosoma</taxon>
    </lineage>
</organism>
<accession>A0A183JRQ2</accession>
<dbReference type="WBParaSite" id="SCUD_0000539101-mRNA-1">
    <property type="protein sequence ID" value="SCUD_0000539101-mRNA-1"/>
    <property type="gene ID" value="SCUD_0000539101"/>
</dbReference>
<sequence length="34" mass="3862">MTHFVNLENDFQETRKKPVGKQSCSKAVNFHLGA</sequence>
<evidence type="ECO:0000313" key="1">
    <source>
        <dbReference type="EMBL" id="VDO95357.1"/>
    </source>
</evidence>
<evidence type="ECO:0000313" key="2">
    <source>
        <dbReference type="Proteomes" id="UP000279833"/>
    </source>
</evidence>
<name>A0A183JRQ2_9TREM</name>
<dbReference type="AlphaFoldDB" id="A0A183JRQ2"/>
<protein>
    <submittedName>
        <fullName evidence="3">Transposase</fullName>
    </submittedName>
</protein>
<reference evidence="3" key="1">
    <citation type="submission" date="2016-06" db="UniProtKB">
        <authorList>
            <consortium name="WormBaseParasite"/>
        </authorList>
    </citation>
    <scope>IDENTIFICATION</scope>
</reference>